<dbReference type="AlphaFoldDB" id="A0A6A6ADC2"/>
<feature type="region of interest" description="Disordered" evidence="5">
    <location>
        <begin position="622"/>
        <end position="659"/>
    </location>
</feature>
<keyword evidence="3 4" id="KW-0539">Nucleus</keyword>
<keyword evidence="4" id="KW-0507">mRNA processing</keyword>
<keyword evidence="2" id="KW-0677">Repeat</keyword>
<evidence type="ECO:0000256" key="3">
    <source>
        <dbReference type="ARBA" id="ARBA00023242"/>
    </source>
</evidence>
<reference evidence="7" key="1">
    <citation type="journal article" date="2020" name="Stud. Mycol.">
        <title>101 Dothideomycetes genomes: a test case for predicting lifestyles and emergence of pathogens.</title>
        <authorList>
            <person name="Haridas S."/>
            <person name="Albert R."/>
            <person name="Binder M."/>
            <person name="Bloem J."/>
            <person name="Labutti K."/>
            <person name="Salamov A."/>
            <person name="Andreopoulos B."/>
            <person name="Baker S."/>
            <person name="Barry K."/>
            <person name="Bills G."/>
            <person name="Bluhm B."/>
            <person name="Cannon C."/>
            <person name="Castanera R."/>
            <person name="Culley D."/>
            <person name="Daum C."/>
            <person name="Ezra D."/>
            <person name="Gonzalez J."/>
            <person name="Henrissat B."/>
            <person name="Kuo A."/>
            <person name="Liang C."/>
            <person name="Lipzen A."/>
            <person name="Lutzoni F."/>
            <person name="Magnuson J."/>
            <person name="Mondo S."/>
            <person name="Nolan M."/>
            <person name="Ohm R."/>
            <person name="Pangilinan J."/>
            <person name="Park H.-J."/>
            <person name="Ramirez L."/>
            <person name="Alfaro M."/>
            <person name="Sun H."/>
            <person name="Tritt A."/>
            <person name="Yoshinaga Y."/>
            <person name="Zwiers L.-H."/>
            <person name="Turgeon B."/>
            <person name="Goodwin S."/>
            <person name="Spatafora J."/>
            <person name="Crous P."/>
            <person name="Grigoriev I."/>
        </authorList>
    </citation>
    <scope>NUCLEOTIDE SEQUENCE</scope>
    <source>
        <strain evidence="7">CBS 119687</strain>
    </source>
</reference>
<feature type="region of interest" description="Disordered" evidence="5">
    <location>
        <begin position="208"/>
        <end position="232"/>
    </location>
</feature>
<dbReference type="RefSeq" id="XP_033524157.1">
    <property type="nucleotide sequence ID" value="XM_033664936.1"/>
</dbReference>
<keyword evidence="8" id="KW-1185">Reference proteome</keyword>
<feature type="compositionally biased region" description="Basic and acidic residues" evidence="5">
    <location>
        <begin position="622"/>
        <end position="642"/>
    </location>
</feature>
<dbReference type="InterPro" id="IPR003107">
    <property type="entry name" value="HAT"/>
</dbReference>
<feature type="domain" description="Suppressor of forked" evidence="6">
    <location>
        <begin position="234"/>
        <end position="854"/>
    </location>
</feature>
<organism evidence="7 8">
    <name type="scientific">Dothidotthia symphoricarpi CBS 119687</name>
    <dbReference type="NCBI Taxonomy" id="1392245"/>
    <lineage>
        <taxon>Eukaryota</taxon>
        <taxon>Fungi</taxon>
        <taxon>Dikarya</taxon>
        <taxon>Ascomycota</taxon>
        <taxon>Pezizomycotina</taxon>
        <taxon>Dothideomycetes</taxon>
        <taxon>Pleosporomycetidae</taxon>
        <taxon>Pleosporales</taxon>
        <taxon>Dothidotthiaceae</taxon>
        <taxon>Dothidotthia</taxon>
    </lineage>
</organism>
<dbReference type="GO" id="GO:0005737">
    <property type="term" value="C:cytoplasm"/>
    <property type="evidence" value="ECO:0007669"/>
    <property type="project" value="UniProtKB-SubCell"/>
</dbReference>
<feature type="region of interest" description="Disordered" evidence="5">
    <location>
        <begin position="183"/>
        <end position="202"/>
    </location>
</feature>
<dbReference type="Pfam" id="PF05843">
    <property type="entry name" value="Suf"/>
    <property type="match status" value="1"/>
</dbReference>
<feature type="compositionally biased region" description="Low complexity" evidence="5">
    <location>
        <begin position="208"/>
        <end position="228"/>
    </location>
</feature>
<evidence type="ECO:0000256" key="5">
    <source>
        <dbReference type="SAM" id="MobiDB-lite"/>
    </source>
</evidence>
<dbReference type="GO" id="GO:0003729">
    <property type="term" value="F:mRNA binding"/>
    <property type="evidence" value="ECO:0007669"/>
    <property type="project" value="TreeGrafter"/>
</dbReference>
<dbReference type="EMBL" id="ML977505">
    <property type="protein sequence ID" value="KAF2129770.1"/>
    <property type="molecule type" value="Genomic_DNA"/>
</dbReference>
<dbReference type="OrthoDB" id="26282at2759"/>
<dbReference type="PANTHER" id="PTHR19980">
    <property type="entry name" value="RNA CLEAVAGE STIMULATION FACTOR"/>
    <property type="match status" value="1"/>
</dbReference>
<dbReference type="GO" id="GO:0180010">
    <property type="term" value="P:co-transcriptional mRNA 3'-end processing, cleavage and polyadenylation pathway"/>
    <property type="evidence" value="ECO:0007669"/>
    <property type="project" value="UniProtKB-UniRule"/>
</dbReference>
<accession>A0A6A6ADC2</accession>
<dbReference type="Gene3D" id="1.25.40.10">
    <property type="entry name" value="Tetratricopeptide repeat domain"/>
    <property type="match status" value="1"/>
</dbReference>
<dbReference type="Gene3D" id="1.25.40.1040">
    <property type="match status" value="1"/>
</dbReference>
<comment type="function">
    <text evidence="1 4">Component of the cleavage factor IA (CFIA) complex, which is involved in the endonucleolytic cleavage during polyadenylation-dependent pre-mRNA 3'-end formation.</text>
</comment>
<dbReference type="Proteomes" id="UP000799771">
    <property type="component" value="Unassembled WGS sequence"/>
</dbReference>
<dbReference type="InterPro" id="IPR008847">
    <property type="entry name" value="Suf"/>
</dbReference>
<feature type="region of interest" description="Disordered" evidence="5">
    <location>
        <begin position="1"/>
        <end position="164"/>
    </location>
</feature>
<name>A0A6A6ADC2_9PLEO</name>
<comment type="subcellular location">
    <subcellularLocation>
        <location evidence="4">Nucleus</location>
    </subcellularLocation>
    <subcellularLocation>
        <location evidence="4">Cytoplasm</location>
    </subcellularLocation>
    <text evidence="4">Nucleus and/or cytoplasm.</text>
</comment>
<dbReference type="InterPro" id="IPR045243">
    <property type="entry name" value="Rna14-like"/>
</dbReference>
<sequence length="1067" mass="118384">MADDAELAFLQGQTEYDPTATWSMTDAQEPAADDDDDDDEYDPTNTYSPHVSDQSASMPESAVNSPPPAENNGDQVSMPMHAVVSTEASAAPTPTLAKQPRTVGGFVVESEDEEEEPVAQPKTAGASLSSASSTAEAPQRSFTISPNNTLPTPDVQLHSAQDQGPASVFSASVAANEPSLSLASTVPNGSTPAPDAAVPGAPDFLNAASARQSAAPATPAPTSSSLPKPRLPQDRIGILEDRVAEDPRGDVEAWQNLIEEHRRRHKNDEARAVYERFFKVFPTAGEKWIEFIHFETELDELQKVEVLFARSVPLAPYVALYSAYIDFIRRRYNLTTDSNGTNRQIITQAYEFVLEQVGIDVSAGKLWLDYIEMLKTGPGVLGGSSWQDMQKMDTVRKVYQRAVSIPHGATLEIWREYDRFEMNLNKVTGRKNLQEKSPSYMTARSAINVLDNNITRDVDRTTIPKLPPANGFDGHEEYMKQVQVWKNWIQWEKSDPVECAADDRALYNKRVLHIYKNALIPLRFWPELWFDAAEWSFDNGLPDEGSKFLSEGIDANPESCLLAFRKAHQVELRNDFEDGQPGLVAKGKAVREPYMRVLDTLYDLTDQTKKRQEHSVARAREAFEAQKKADESARAIAERNSDDVDEENEAEATKRSKEKDDAFNAQVQAISAGYNAQMHILKKTLTYAWIALMRAMRRVQGQGTPGADVSGFRGVFKDARKKGKLLSEAYVVSALIEHHCYQDPAASKIFERGMRLFPEDTQFALEYIKHLIKLNDSTNARAVFETIVGKVIAKAENIAKAKPLFLFFHEYESQFGELAQITKIEQRMATLFPEDPQLHRFSQRFADPTFDPMTVRPVISPRTQMRPVMPAMPGMPGMPGMPNIMNSIEEQPLPAVPPQVQAQEQRHASPGLLNSPHLNNMLPVVNSPKRPLEDTDDNVQPRKLARGESPLKGAAGRRLDAARRNLAANGSTPVGPPQGPAPIAKEITFLLSIIPSAHTYRETRFKPEAMVNMLRNIASIPIPTLAGHQGLQPQRYGTTPTTAQQLLSIQEKYGNGGHPAPHNAWGP</sequence>
<protein>
    <recommendedName>
        <fullName evidence="4">mRNA 3'-end-processing protein RNA14</fullName>
    </recommendedName>
</protein>
<evidence type="ECO:0000256" key="2">
    <source>
        <dbReference type="ARBA" id="ARBA00022737"/>
    </source>
</evidence>
<feature type="compositionally biased region" description="Polar residues" evidence="5">
    <location>
        <begin position="140"/>
        <end position="151"/>
    </location>
</feature>
<keyword evidence="4" id="KW-0963">Cytoplasm</keyword>
<evidence type="ECO:0000256" key="4">
    <source>
        <dbReference type="RuleBase" id="RU369035"/>
    </source>
</evidence>
<feature type="compositionally biased region" description="Low complexity" evidence="5">
    <location>
        <begin position="124"/>
        <end position="137"/>
    </location>
</feature>
<evidence type="ECO:0000256" key="1">
    <source>
        <dbReference type="ARBA" id="ARBA00002863"/>
    </source>
</evidence>
<dbReference type="GeneID" id="54405368"/>
<evidence type="ECO:0000313" key="7">
    <source>
        <dbReference type="EMBL" id="KAF2129770.1"/>
    </source>
</evidence>
<feature type="compositionally biased region" description="Polar residues" evidence="5">
    <location>
        <begin position="11"/>
        <end position="26"/>
    </location>
</feature>
<feature type="compositionally biased region" description="Polar residues" evidence="5">
    <location>
        <begin position="43"/>
        <end position="64"/>
    </location>
</feature>
<dbReference type="PANTHER" id="PTHR19980:SF0">
    <property type="entry name" value="CLEAVAGE STIMULATION FACTOR SUBUNIT 3"/>
    <property type="match status" value="1"/>
</dbReference>
<proteinExistence type="predicted"/>
<evidence type="ECO:0000259" key="6">
    <source>
        <dbReference type="Pfam" id="PF05843"/>
    </source>
</evidence>
<feature type="region of interest" description="Disordered" evidence="5">
    <location>
        <begin position="895"/>
        <end position="957"/>
    </location>
</feature>
<dbReference type="InterPro" id="IPR011990">
    <property type="entry name" value="TPR-like_helical_dom_sf"/>
</dbReference>
<feature type="compositionally biased region" description="Low complexity" evidence="5">
    <location>
        <begin position="192"/>
        <end position="202"/>
    </location>
</feature>
<dbReference type="SMART" id="SM00386">
    <property type="entry name" value="HAT"/>
    <property type="match status" value="6"/>
</dbReference>
<dbReference type="GO" id="GO:0005634">
    <property type="term" value="C:nucleus"/>
    <property type="evidence" value="ECO:0007669"/>
    <property type="project" value="UniProtKB-SubCell"/>
</dbReference>
<dbReference type="SUPFAM" id="SSF48452">
    <property type="entry name" value="TPR-like"/>
    <property type="match status" value="2"/>
</dbReference>
<gene>
    <name evidence="7" type="ORF">P153DRAFT_314974</name>
</gene>
<evidence type="ECO:0000313" key="8">
    <source>
        <dbReference type="Proteomes" id="UP000799771"/>
    </source>
</evidence>
<feature type="compositionally biased region" description="Acidic residues" evidence="5">
    <location>
        <begin position="31"/>
        <end position="42"/>
    </location>
</feature>